<evidence type="ECO:0000256" key="5">
    <source>
        <dbReference type="ARBA" id="ARBA00023136"/>
    </source>
</evidence>
<proteinExistence type="predicted"/>
<feature type="transmembrane region" description="Helical" evidence="6">
    <location>
        <begin position="471"/>
        <end position="488"/>
    </location>
</feature>
<dbReference type="InterPro" id="IPR045062">
    <property type="entry name" value="Cyt_c_biogenesis_CcsA/CcmC"/>
</dbReference>
<evidence type="ECO:0000259" key="8">
    <source>
        <dbReference type="Pfam" id="PF05140"/>
    </source>
</evidence>
<feature type="transmembrane region" description="Helical" evidence="6">
    <location>
        <begin position="961"/>
        <end position="981"/>
    </location>
</feature>
<organism evidence="9 10">
    <name type="scientific">Croceimicrobium hydrocarbonivorans</name>
    <dbReference type="NCBI Taxonomy" id="2761580"/>
    <lineage>
        <taxon>Bacteria</taxon>
        <taxon>Pseudomonadati</taxon>
        <taxon>Bacteroidota</taxon>
        <taxon>Flavobacteriia</taxon>
        <taxon>Flavobacteriales</taxon>
        <taxon>Owenweeksiaceae</taxon>
        <taxon>Croceimicrobium</taxon>
    </lineage>
</organism>
<evidence type="ECO:0000256" key="2">
    <source>
        <dbReference type="ARBA" id="ARBA00022692"/>
    </source>
</evidence>
<name>A0A7H0VK27_9FLAO</name>
<dbReference type="InterPro" id="IPR002541">
    <property type="entry name" value="Cyt_c_assembly"/>
</dbReference>
<dbReference type="EMBL" id="CP060139">
    <property type="protein sequence ID" value="QNR26075.1"/>
    <property type="molecule type" value="Genomic_DNA"/>
</dbReference>
<keyword evidence="5 6" id="KW-0472">Membrane</keyword>
<feature type="transmembrane region" description="Helical" evidence="6">
    <location>
        <begin position="726"/>
        <end position="745"/>
    </location>
</feature>
<evidence type="ECO:0000313" key="10">
    <source>
        <dbReference type="Proteomes" id="UP000516305"/>
    </source>
</evidence>
<feature type="transmembrane region" description="Helical" evidence="6">
    <location>
        <begin position="1001"/>
        <end position="1019"/>
    </location>
</feature>
<evidence type="ECO:0000256" key="6">
    <source>
        <dbReference type="SAM" id="Phobius"/>
    </source>
</evidence>
<dbReference type="GO" id="GO:0020037">
    <property type="term" value="F:heme binding"/>
    <property type="evidence" value="ECO:0007669"/>
    <property type="project" value="InterPro"/>
</dbReference>
<evidence type="ECO:0000313" key="9">
    <source>
        <dbReference type="EMBL" id="QNR26075.1"/>
    </source>
</evidence>
<dbReference type="KEGG" id="chyd:H4K34_14525"/>
<dbReference type="Pfam" id="PF05140">
    <property type="entry name" value="ResB"/>
    <property type="match status" value="2"/>
</dbReference>
<feature type="domain" description="ResB-like" evidence="8">
    <location>
        <begin position="343"/>
        <end position="417"/>
    </location>
</feature>
<evidence type="ECO:0000256" key="3">
    <source>
        <dbReference type="ARBA" id="ARBA00022748"/>
    </source>
</evidence>
<feature type="transmembrane region" description="Helical" evidence="6">
    <location>
        <begin position="46"/>
        <end position="65"/>
    </location>
</feature>
<keyword evidence="10" id="KW-1185">Reference proteome</keyword>
<gene>
    <name evidence="9" type="primary">ccsA</name>
    <name evidence="9" type="ORF">H4K34_14525</name>
</gene>
<dbReference type="AlphaFoldDB" id="A0A7H0VK27"/>
<protein>
    <submittedName>
        <fullName evidence="9">Cytochrome c biogenesis protein CcsA</fullName>
    </submittedName>
</protein>
<dbReference type="InterPro" id="IPR007816">
    <property type="entry name" value="ResB-like_domain"/>
</dbReference>
<feature type="transmembrane region" description="Helical" evidence="6">
    <location>
        <begin position="936"/>
        <end position="954"/>
    </location>
</feature>
<evidence type="ECO:0000259" key="7">
    <source>
        <dbReference type="Pfam" id="PF01578"/>
    </source>
</evidence>
<dbReference type="GO" id="GO:0005886">
    <property type="term" value="C:plasma membrane"/>
    <property type="evidence" value="ECO:0007669"/>
    <property type="project" value="TreeGrafter"/>
</dbReference>
<feature type="transmembrane region" description="Helical" evidence="6">
    <location>
        <begin position="12"/>
        <end position="34"/>
    </location>
</feature>
<keyword evidence="4 6" id="KW-1133">Transmembrane helix</keyword>
<feature type="transmembrane region" description="Helical" evidence="6">
    <location>
        <begin position="901"/>
        <end position="921"/>
    </location>
</feature>
<feature type="transmembrane region" description="Helical" evidence="6">
    <location>
        <begin position="857"/>
        <end position="880"/>
    </location>
</feature>
<feature type="transmembrane region" description="Helical" evidence="6">
    <location>
        <begin position="791"/>
        <end position="807"/>
    </location>
</feature>
<feature type="domain" description="Cytochrome c assembly protein" evidence="7">
    <location>
        <begin position="785"/>
        <end position="989"/>
    </location>
</feature>
<dbReference type="PANTHER" id="PTHR30071">
    <property type="entry name" value="HEME EXPORTER PROTEIN C"/>
    <property type="match status" value="1"/>
</dbReference>
<accession>A0A7H0VK27</accession>
<keyword evidence="3" id="KW-0201">Cytochrome c-type biogenesis</keyword>
<feature type="transmembrane region" description="Helical" evidence="6">
    <location>
        <begin position="77"/>
        <end position="97"/>
    </location>
</feature>
<dbReference type="GO" id="GO:0017004">
    <property type="term" value="P:cytochrome complex assembly"/>
    <property type="evidence" value="ECO:0007669"/>
    <property type="project" value="UniProtKB-KW"/>
</dbReference>
<feature type="transmembrane region" description="Helical" evidence="6">
    <location>
        <begin position="757"/>
        <end position="779"/>
    </location>
</feature>
<comment type="subcellular location">
    <subcellularLocation>
        <location evidence="1">Membrane</location>
        <topology evidence="1">Multi-pass membrane protein</topology>
    </subcellularLocation>
</comment>
<reference evidence="9 10" key="1">
    <citation type="submission" date="2020-08" db="EMBL/GenBank/DDBJ databases">
        <title>Croceimicrobium hydrocarbonivorans gen. nov., sp. nov., a novel marine bacterium isolated from a bacterial consortium that degrades polyethylene terephthalate.</title>
        <authorList>
            <person name="Liu R."/>
        </authorList>
    </citation>
    <scope>NUCLEOTIDE SEQUENCE [LARGE SCALE GENOMIC DNA]</scope>
    <source>
        <strain evidence="9 10">A20-9</strain>
    </source>
</reference>
<feature type="domain" description="ResB-like" evidence="8">
    <location>
        <begin position="79"/>
        <end position="119"/>
    </location>
</feature>
<dbReference type="PANTHER" id="PTHR30071:SF1">
    <property type="entry name" value="CYTOCHROME B_B6 PROTEIN-RELATED"/>
    <property type="match status" value="1"/>
</dbReference>
<feature type="transmembrane region" description="Helical" evidence="6">
    <location>
        <begin position="814"/>
        <end position="833"/>
    </location>
</feature>
<sequence>MIPVQKILDLLFGRRAALVYILLFAAAVGVATFVENDYGTDSAQKVIYQSTWFELLLFLFSGAIVKNVLDFRLIQRKMWAVLTFHLAILVILLGAGITRFSGFEGMMHIREGEQSNQYLSTEGYLKLRFTKDNREYLIEEPVLWSSLGSNDFSETYQLNNEKVNLRVKEVYINPEYEMEAADQGEPIIKVVFGSDAGRNEYYLHYNSQRRLGGVPFYFGPGIMPNHFNIDLDSEGRAMVTSAEAYSYMRMADRSMHDVPADTATELALRSLYRWGGSAFVFGDYQKSARLKRSEGSLKIQSSSTIGILLEVQKGEQVEEVYIEGFKGYPGKAEMVDLGSMQLALSYGSKVRELPFSIKLYDFQMERYPGTNSPASYASEVQVLDPRGGKEFDFRIYMNHILNYGGYRFFQSSYDRDETGTYLSVNHDFWGTWITYLGYTLLTIGMLWSLVARNTRFAQLSKQIRELRARRSATLVLILATAFGMQAQTELESELHAVSKEHASVFSTVLVQDINGRMKPMHTLSREVLRKLTGKESYRGLDADQVLLSVWANNQEWYGEPMIKLPFHPRFAEMGFTEKLQAYKAFFNTDGSYKLADEVQKANSVIDKEKGTWEKALLKLDEKINIFNMMLSGYLLRIVPLEGDINNTWVSDYSHGEQSSIVADKLFPAYLAALNNGMQSGDYKVANTIISELMKYQNAQDPEILPSNTQRKLEIFLNELKVFNRLALVYTLLGLAFLLLLFLQVFRPKNSFSKLHLVLLILMFAAFFFHTLGLGLRWYVSGRAPWSNGYESMIYIAWTGTLAGLIFSRKSSGALAATNVLSGVVLLIAMLSYLNPEITPLVPVLRSYWLTIHVSLEAGSYGFLMLGALIGVINLLLMIFLNQENKKRVRDIVSEMTKLSEMTLIGGLFMLSIGTYLGGVWANESWGRYWGWDAKETWALVSILVYAFILHMRFLPGLKSHFAFNFATLFGLASIIMTYYGVNYYLSGLHSYAAGDPVPVPAWVYYSIASLVLISALAWWRQRKIWRKSKA</sequence>
<dbReference type="Proteomes" id="UP000516305">
    <property type="component" value="Chromosome"/>
</dbReference>
<feature type="transmembrane region" description="Helical" evidence="6">
    <location>
        <begin position="429"/>
        <end position="450"/>
    </location>
</feature>
<evidence type="ECO:0000256" key="4">
    <source>
        <dbReference type="ARBA" id="ARBA00022989"/>
    </source>
</evidence>
<keyword evidence="2 6" id="KW-0812">Transmembrane</keyword>
<dbReference type="Pfam" id="PF01578">
    <property type="entry name" value="Cytochrom_C_asm"/>
    <property type="match status" value="1"/>
</dbReference>
<evidence type="ECO:0000256" key="1">
    <source>
        <dbReference type="ARBA" id="ARBA00004141"/>
    </source>
</evidence>